<keyword evidence="4" id="KW-1185">Reference proteome</keyword>
<evidence type="ECO:0000256" key="2">
    <source>
        <dbReference type="SAM" id="SignalP"/>
    </source>
</evidence>
<accession>A0A4Q9PJ81</accession>
<name>A0A4Q9PJ81_9APHY</name>
<evidence type="ECO:0008006" key="5">
    <source>
        <dbReference type="Google" id="ProtNLM"/>
    </source>
</evidence>
<evidence type="ECO:0000313" key="4">
    <source>
        <dbReference type="Proteomes" id="UP000292082"/>
    </source>
</evidence>
<feature type="chain" id="PRO_5020762761" description="Secreted protein" evidence="2">
    <location>
        <begin position="24"/>
        <end position="147"/>
    </location>
</feature>
<reference evidence="3 4" key="1">
    <citation type="submission" date="2019-01" db="EMBL/GenBank/DDBJ databases">
        <title>Draft genome sequences of three monokaryotic isolates of the white-rot basidiomycete fungus Dichomitus squalens.</title>
        <authorList>
            <consortium name="DOE Joint Genome Institute"/>
            <person name="Lopez S.C."/>
            <person name="Andreopoulos B."/>
            <person name="Pangilinan J."/>
            <person name="Lipzen A."/>
            <person name="Riley R."/>
            <person name="Ahrendt S."/>
            <person name="Ng V."/>
            <person name="Barry K."/>
            <person name="Daum C."/>
            <person name="Grigoriev I.V."/>
            <person name="Hilden K.S."/>
            <person name="Makela M.R."/>
            <person name="de Vries R.P."/>
        </authorList>
    </citation>
    <scope>NUCLEOTIDE SEQUENCE [LARGE SCALE GENOMIC DNA]</scope>
    <source>
        <strain evidence="3 4">CBS 464.89</strain>
    </source>
</reference>
<gene>
    <name evidence="3" type="ORF">BD310DRAFT_936614</name>
</gene>
<feature type="region of interest" description="Disordered" evidence="1">
    <location>
        <begin position="126"/>
        <end position="147"/>
    </location>
</feature>
<dbReference type="AlphaFoldDB" id="A0A4Q9PJ81"/>
<keyword evidence="2" id="KW-0732">Signal</keyword>
<protein>
    <recommendedName>
        <fullName evidence="5">Secreted protein</fullName>
    </recommendedName>
</protein>
<evidence type="ECO:0000313" key="3">
    <source>
        <dbReference type="EMBL" id="TBU54149.1"/>
    </source>
</evidence>
<organism evidence="3 4">
    <name type="scientific">Dichomitus squalens</name>
    <dbReference type="NCBI Taxonomy" id="114155"/>
    <lineage>
        <taxon>Eukaryota</taxon>
        <taxon>Fungi</taxon>
        <taxon>Dikarya</taxon>
        <taxon>Basidiomycota</taxon>
        <taxon>Agaricomycotina</taxon>
        <taxon>Agaricomycetes</taxon>
        <taxon>Polyporales</taxon>
        <taxon>Polyporaceae</taxon>
        <taxon>Dichomitus</taxon>
    </lineage>
</organism>
<dbReference type="EMBL" id="ML145196">
    <property type="protein sequence ID" value="TBU54149.1"/>
    <property type="molecule type" value="Genomic_DNA"/>
</dbReference>
<feature type="signal peptide" evidence="2">
    <location>
        <begin position="1"/>
        <end position="23"/>
    </location>
</feature>
<proteinExistence type="predicted"/>
<sequence length="147" mass="15808">MSRPCISCLRMLGIGIFCPLHCGTPSWHHFLVARVRSSDFQAGVTIITVCYHGATLLSRCEICMRDGPTPNRTQCILASRALSKPRGSAQPENTPAIFLPSARLTLDSTSTHSTTADDLRRLSCANSSGSWVNGSSNASSGLRTMPK</sequence>
<feature type="compositionally biased region" description="Low complexity" evidence="1">
    <location>
        <begin position="126"/>
        <end position="141"/>
    </location>
</feature>
<dbReference type="Proteomes" id="UP000292082">
    <property type="component" value="Unassembled WGS sequence"/>
</dbReference>
<evidence type="ECO:0000256" key="1">
    <source>
        <dbReference type="SAM" id="MobiDB-lite"/>
    </source>
</evidence>